<accession>A0A7S6WNR6</accession>
<evidence type="ECO:0000313" key="1">
    <source>
        <dbReference type="EMBL" id="QOW60510.1"/>
    </source>
</evidence>
<evidence type="ECO:0008006" key="3">
    <source>
        <dbReference type="Google" id="ProtNLM"/>
    </source>
</evidence>
<dbReference type="EMBL" id="CP061839">
    <property type="protein sequence ID" value="QOW60510.1"/>
    <property type="molecule type" value="Genomic_DNA"/>
</dbReference>
<dbReference type="RefSeq" id="WP_194076026.1">
    <property type="nucleotide sequence ID" value="NZ_CP061839.1"/>
</dbReference>
<name>A0A7S6WNR6_9SPIR</name>
<organism evidence="1 2">
    <name type="scientific">Treponema pedis</name>
    <dbReference type="NCBI Taxonomy" id="409322"/>
    <lineage>
        <taxon>Bacteria</taxon>
        <taxon>Pseudomonadati</taxon>
        <taxon>Spirochaetota</taxon>
        <taxon>Spirochaetia</taxon>
        <taxon>Spirochaetales</taxon>
        <taxon>Treponemataceae</taxon>
        <taxon>Treponema</taxon>
    </lineage>
</organism>
<gene>
    <name evidence="1" type="ORF">IFE08_11970</name>
</gene>
<dbReference type="AlphaFoldDB" id="A0A7S6WNR6"/>
<protein>
    <recommendedName>
        <fullName evidence="3">Lipoprotein</fullName>
    </recommendedName>
</protein>
<reference evidence="1 2" key="1">
    <citation type="submission" date="2020-09" db="EMBL/GenBank/DDBJ databases">
        <title>Characterization of Treponema spp. from bovine digital dermatitis in Korea.</title>
        <authorList>
            <person name="Espiritu H.M."/>
            <person name="Cho Y.I."/>
            <person name="Mamuad L."/>
        </authorList>
    </citation>
    <scope>NUCLEOTIDE SEQUENCE [LARGE SCALE GENOMIC DNA]</scope>
    <source>
        <strain evidence="1 2">KS1</strain>
    </source>
</reference>
<dbReference type="PROSITE" id="PS51257">
    <property type="entry name" value="PROKAR_LIPOPROTEIN"/>
    <property type="match status" value="1"/>
</dbReference>
<evidence type="ECO:0000313" key="2">
    <source>
        <dbReference type="Proteomes" id="UP000593915"/>
    </source>
</evidence>
<proteinExistence type="predicted"/>
<sequence>MQKLLKRFFMLSVLVLAILSTSSCILFTGLKALSESGNASINGEKVNIKTLGSPETHCLSFYYLKVKPETMYIQCDSSKTAIYTTPLSLGDGYYCFPPFETDLSFQLSYMWYDNFWTKTTTTFSPGLGTNGNISFITRKTGLYFIGAYDFKTEGTAGALVPLPRDKQANYELKCLNKLKSKLKNTAWLPLIEARIEELKNEKK</sequence>
<dbReference type="Proteomes" id="UP000593915">
    <property type="component" value="Chromosome"/>
</dbReference>